<dbReference type="AlphaFoldDB" id="A0AAD4GS90"/>
<evidence type="ECO:0000313" key="8">
    <source>
        <dbReference type="EMBL" id="KAF9887397.1"/>
    </source>
</evidence>
<evidence type="ECO:0000256" key="5">
    <source>
        <dbReference type="ARBA" id="ARBA00023163"/>
    </source>
</evidence>
<sequence length="512" mass="56689">MPPAAQEEISILHEADVSMEKQVTVALANNADNTGIPEQVFYQYIDKLAPTCPAVIFPPGTKADYVRKTKPLLFLAILSVASAGLPTPDQHKRFTLEARNFLAEFAILEGEKSLELVQALLVVALWFRAPENYARTNQNQLASVALSIAIDIGLDRSFLDNAASQPHGTSQLEKYLEDLRHSRVSPTDEFFCSLLTAEHNCHIADEELSLSDPHKSVSLWDPKTLSIIESIQGRADGISLGGHNLLENSLVKFGKLVNLLYAHELALHVNHNIDEFKAPFSARSLKSCSFIDTQPSNTAYLSMVQTIILAAQGLLDTFMSLSTSEMLSLPPHIYAGRVIYATVLLMKLHKALSVSRGALNEQISVDQLRLEIYIEQFLDISKQLDVEDGRSSLSRAFLIMPQLKQWIHDHTSKPESGKSDKSSQKEKARDDYYSDMAPATISQPEPPRGLSGVADRQAYAFPGCSSFLNALESQNGNHLVQDGATEQAADVLGREAVPDSWFWEFFNVDMLH</sequence>
<proteinExistence type="predicted"/>
<comment type="subcellular location">
    <subcellularLocation>
        <location evidence="1">Nucleus</location>
    </subcellularLocation>
</comment>
<accession>A0AAD4GS90</accession>
<dbReference type="CDD" id="cd12148">
    <property type="entry name" value="fungal_TF_MHR"/>
    <property type="match status" value="1"/>
</dbReference>
<evidence type="ECO:0000256" key="3">
    <source>
        <dbReference type="ARBA" id="ARBA00023015"/>
    </source>
</evidence>
<keyword evidence="9" id="KW-1185">Reference proteome</keyword>
<evidence type="ECO:0000256" key="2">
    <source>
        <dbReference type="ARBA" id="ARBA00022833"/>
    </source>
</evidence>
<comment type="caution">
    <text evidence="8">The sequence shown here is derived from an EMBL/GenBank/DDBJ whole genome shotgun (WGS) entry which is preliminary data.</text>
</comment>
<keyword evidence="2" id="KW-0862">Zinc</keyword>
<evidence type="ECO:0000256" key="7">
    <source>
        <dbReference type="SAM" id="MobiDB-lite"/>
    </source>
</evidence>
<organism evidence="8 9">
    <name type="scientific">Aspergillus nanangensis</name>
    <dbReference type="NCBI Taxonomy" id="2582783"/>
    <lineage>
        <taxon>Eukaryota</taxon>
        <taxon>Fungi</taxon>
        <taxon>Dikarya</taxon>
        <taxon>Ascomycota</taxon>
        <taxon>Pezizomycotina</taxon>
        <taxon>Eurotiomycetes</taxon>
        <taxon>Eurotiomycetidae</taxon>
        <taxon>Eurotiales</taxon>
        <taxon>Aspergillaceae</taxon>
        <taxon>Aspergillus</taxon>
        <taxon>Aspergillus subgen. Circumdati</taxon>
    </lineage>
</organism>
<keyword evidence="4" id="KW-0238">DNA-binding</keyword>
<dbReference type="PANTHER" id="PTHR31845">
    <property type="entry name" value="FINGER DOMAIN PROTEIN, PUTATIVE-RELATED"/>
    <property type="match status" value="1"/>
</dbReference>
<keyword evidence="3" id="KW-0805">Transcription regulation</keyword>
<dbReference type="InterPro" id="IPR051089">
    <property type="entry name" value="prtT"/>
</dbReference>
<reference evidence="8" key="2">
    <citation type="submission" date="2020-02" db="EMBL/GenBank/DDBJ databases">
        <authorList>
            <person name="Gilchrist C.L.M."/>
            <person name="Chooi Y.-H."/>
        </authorList>
    </citation>
    <scope>NUCLEOTIDE SEQUENCE</scope>
    <source>
        <strain evidence="8">MST-FP2251</strain>
    </source>
</reference>
<evidence type="ECO:0000256" key="4">
    <source>
        <dbReference type="ARBA" id="ARBA00023125"/>
    </source>
</evidence>
<reference evidence="8" key="1">
    <citation type="journal article" date="2019" name="Beilstein J. Org. Chem.">
        <title>Nanangenines: drimane sesquiterpenoids as the dominant metabolite cohort of a novel Australian fungus, Aspergillus nanangensis.</title>
        <authorList>
            <person name="Lacey H.J."/>
            <person name="Gilchrist C.L.M."/>
            <person name="Crombie A."/>
            <person name="Kalaitzis J.A."/>
            <person name="Vuong D."/>
            <person name="Rutledge P.J."/>
            <person name="Turner P."/>
            <person name="Pitt J.I."/>
            <person name="Lacey E."/>
            <person name="Chooi Y.H."/>
            <person name="Piggott A.M."/>
        </authorList>
    </citation>
    <scope>NUCLEOTIDE SEQUENCE</scope>
    <source>
        <strain evidence="8">MST-FP2251</strain>
    </source>
</reference>
<dbReference type="GO" id="GO:0005634">
    <property type="term" value="C:nucleus"/>
    <property type="evidence" value="ECO:0007669"/>
    <property type="project" value="UniProtKB-SubCell"/>
</dbReference>
<dbReference type="GO" id="GO:0000981">
    <property type="term" value="F:DNA-binding transcription factor activity, RNA polymerase II-specific"/>
    <property type="evidence" value="ECO:0007669"/>
    <property type="project" value="TreeGrafter"/>
</dbReference>
<gene>
    <name evidence="8" type="ORF">FE257_010252</name>
</gene>
<feature type="region of interest" description="Disordered" evidence="7">
    <location>
        <begin position="409"/>
        <end position="431"/>
    </location>
</feature>
<dbReference type="PANTHER" id="PTHR31845:SF39">
    <property type="entry name" value="TRANSCRIPTION FACTOR PBCR-RELATED"/>
    <property type="match status" value="1"/>
</dbReference>
<keyword evidence="6" id="KW-0539">Nucleus</keyword>
<dbReference type="EMBL" id="VCAU01000062">
    <property type="protein sequence ID" value="KAF9887397.1"/>
    <property type="molecule type" value="Genomic_DNA"/>
</dbReference>
<evidence type="ECO:0008006" key="10">
    <source>
        <dbReference type="Google" id="ProtNLM"/>
    </source>
</evidence>
<evidence type="ECO:0000256" key="1">
    <source>
        <dbReference type="ARBA" id="ARBA00004123"/>
    </source>
</evidence>
<evidence type="ECO:0000313" key="9">
    <source>
        <dbReference type="Proteomes" id="UP001194746"/>
    </source>
</evidence>
<protein>
    <recommendedName>
        <fullName evidence="10">Transcription factor domain-containing protein</fullName>
    </recommendedName>
</protein>
<evidence type="ECO:0000256" key="6">
    <source>
        <dbReference type="ARBA" id="ARBA00023242"/>
    </source>
</evidence>
<keyword evidence="5" id="KW-0804">Transcription</keyword>
<dbReference type="GO" id="GO:0000976">
    <property type="term" value="F:transcription cis-regulatory region binding"/>
    <property type="evidence" value="ECO:0007669"/>
    <property type="project" value="TreeGrafter"/>
</dbReference>
<dbReference type="Proteomes" id="UP001194746">
    <property type="component" value="Unassembled WGS sequence"/>
</dbReference>
<name>A0AAD4GS90_ASPNN</name>